<name>A0A3M2JBT3_9CELL</name>
<gene>
    <name evidence="2" type="ORF">EBM89_09695</name>
</gene>
<comment type="caution">
    <text evidence="2">The sequence shown here is derived from an EMBL/GenBank/DDBJ whole genome shotgun (WGS) entry which is preliminary data.</text>
</comment>
<feature type="chain" id="PRO_5018121229" evidence="1">
    <location>
        <begin position="32"/>
        <end position="329"/>
    </location>
</feature>
<protein>
    <submittedName>
        <fullName evidence="2">Uncharacterized protein</fullName>
    </submittedName>
</protein>
<accession>A0A3M2JBT3</accession>
<evidence type="ECO:0000313" key="3">
    <source>
        <dbReference type="Proteomes" id="UP000269289"/>
    </source>
</evidence>
<evidence type="ECO:0000313" key="2">
    <source>
        <dbReference type="EMBL" id="RMI09591.1"/>
    </source>
</evidence>
<dbReference type="EMBL" id="RFFI01000045">
    <property type="protein sequence ID" value="RMI09591.1"/>
    <property type="molecule type" value="Genomic_DNA"/>
</dbReference>
<dbReference type="AlphaFoldDB" id="A0A3M2JBT3"/>
<sequence>MSTFQSCARRSGFAGSASVVVLTLCALQGHADPGPGEAERAARAIARVAPTEVLAPEVSDEGELIAQGAHAALLPETGAGDVRVGAMSITLPAPGTSGEVTDDGTVVYPGDGVAPTTAVQDEGDSLRIQTVVPLDGTTEFAYGIRGAAPVVREDGGVDLIDTETGGSLRQVLAAIDAPWALDALGSPVATSYRVDDGQVVQVIEPDEGTVFPVVADPRITFGIGAYVSLNRTEIRAAASALGALSAVSGAAGCVALGEAIKGAKLVPWIKYACGALGFNPLMGILKSLLSTVESHYTASCYQARVPAQQPAWKAVPAKNCVPFDKSFTF</sequence>
<reference evidence="2 3" key="1">
    <citation type="submission" date="2018-10" db="EMBL/GenBank/DDBJ databases">
        <title>Isolation, diversity and antifungal activity of actinobacteria from wheat.</title>
        <authorList>
            <person name="Han C."/>
        </authorList>
    </citation>
    <scope>NUCLEOTIDE SEQUENCE [LARGE SCALE GENOMIC DNA]</scope>
    <source>
        <strain evidence="2 3">NEAU-YY56</strain>
    </source>
</reference>
<dbReference type="OrthoDB" id="4412570at2"/>
<organism evidence="2 3">
    <name type="scientific">Cellulomonas triticagri</name>
    <dbReference type="NCBI Taxonomy" id="2483352"/>
    <lineage>
        <taxon>Bacteria</taxon>
        <taxon>Bacillati</taxon>
        <taxon>Actinomycetota</taxon>
        <taxon>Actinomycetes</taxon>
        <taxon>Micrococcales</taxon>
        <taxon>Cellulomonadaceae</taxon>
        <taxon>Cellulomonas</taxon>
    </lineage>
</organism>
<keyword evidence="1" id="KW-0732">Signal</keyword>
<keyword evidence="3" id="KW-1185">Reference proteome</keyword>
<proteinExistence type="predicted"/>
<feature type="signal peptide" evidence="1">
    <location>
        <begin position="1"/>
        <end position="31"/>
    </location>
</feature>
<dbReference type="Proteomes" id="UP000269289">
    <property type="component" value="Unassembled WGS sequence"/>
</dbReference>
<evidence type="ECO:0000256" key="1">
    <source>
        <dbReference type="SAM" id="SignalP"/>
    </source>
</evidence>
<dbReference type="RefSeq" id="WP_122149230.1">
    <property type="nucleotide sequence ID" value="NZ_RFFI01000045.1"/>
</dbReference>